<dbReference type="InterPro" id="IPR020056">
    <property type="entry name" value="Rbsml_bL25/Gln-tRNA_synth_N"/>
</dbReference>
<dbReference type="AlphaFoldDB" id="A0A6J6EJB9"/>
<keyword evidence="4" id="KW-0687">Ribonucleoprotein</keyword>
<sequence>MADNQTVDGDVRTSFGKGAARKLRAAGKIPAVVYGHGSDPLHVAVPAHETTLIARRANALIDLKLPSDQHLVLIKDIQRDPVRQIIEHLDLVIVRKGEKVTVDIGVHIDGEPYPGMMVQLEHNTISVEAEATHIPEFVSVSVKGLTSGAQIHAGDISLPEGTTLVSPSEMLILAIHEPSKAGDDEPVAAGEGAAASGGTASAAQASGDAGSSGSGSSDSGSGDGDAGGE</sequence>
<dbReference type="NCBIfam" id="NF004131">
    <property type="entry name" value="PRK05618.2-1"/>
    <property type="match status" value="1"/>
</dbReference>
<dbReference type="GO" id="GO:0008097">
    <property type="term" value="F:5S rRNA binding"/>
    <property type="evidence" value="ECO:0007669"/>
    <property type="project" value="InterPro"/>
</dbReference>
<evidence type="ECO:0000313" key="8">
    <source>
        <dbReference type="EMBL" id="CAB4573048.1"/>
    </source>
</evidence>
<dbReference type="CDD" id="cd00495">
    <property type="entry name" value="Ribosomal_L25_TL5_CTC"/>
    <property type="match status" value="1"/>
</dbReference>
<keyword evidence="3" id="KW-0689">Ribosomal protein</keyword>
<dbReference type="GO" id="GO:0006412">
    <property type="term" value="P:translation"/>
    <property type="evidence" value="ECO:0007669"/>
    <property type="project" value="InterPro"/>
</dbReference>
<evidence type="ECO:0000313" key="9">
    <source>
        <dbReference type="EMBL" id="CAB4642922.1"/>
    </source>
</evidence>
<feature type="domain" description="Large ribosomal subunit protein bL25 L25" evidence="6">
    <location>
        <begin position="10"/>
        <end position="91"/>
    </location>
</feature>
<evidence type="ECO:0000259" key="7">
    <source>
        <dbReference type="Pfam" id="PF14693"/>
    </source>
</evidence>
<evidence type="ECO:0000256" key="3">
    <source>
        <dbReference type="ARBA" id="ARBA00022980"/>
    </source>
</evidence>
<keyword evidence="2" id="KW-0694">RNA-binding</keyword>
<dbReference type="InterPro" id="IPR029751">
    <property type="entry name" value="Ribosomal_L25_dom"/>
</dbReference>
<dbReference type="Gene3D" id="2.40.240.10">
    <property type="entry name" value="Ribosomal Protein L25, Chain P"/>
    <property type="match status" value="1"/>
</dbReference>
<evidence type="ECO:0000256" key="1">
    <source>
        <dbReference type="ARBA" id="ARBA00022730"/>
    </source>
</evidence>
<name>A0A6J6EJB9_9ZZZZ</name>
<proteinExistence type="inferred from homology"/>
<dbReference type="Pfam" id="PF14693">
    <property type="entry name" value="Ribosomal_TL5_C"/>
    <property type="match status" value="1"/>
</dbReference>
<dbReference type="InterPro" id="IPR011035">
    <property type="entry name" value="Ribosomal_bL25/Gln-tRNA_synth"/>
</dbReference>
<dbReference type="PANTHER" id="PTHR33284:SF1">
    <property type="entry name" value="RIBOSOMAL PROTEIN L25_GLN-TRNA SYNTHETASE, ANTI-CODON-BINDING DOMAIN-CONTAINING PROTEIN"/>
    <property type="match status" value="1"/>
</dbReference>
<protein>
    <submittedName>
        <fullName evidence="8">Unannotated protein</fullName>
    </submittedName>
</protein>
<dbReference type="SUPFAM" id="SSF50715">
    <property type="entry name" value="Ribosomal protein L25-like"/>
    <property type="match status" value="1"/>
</dbReference>
<dbReference type="InterPro" id="IPR037121">
    <property type="entry name" value="Ribosomal_bL25_C"/>
</dbReference>
<dbReference type="NCBIfam" id="TIGR00731">
    <property type="entry name" value="bL25_bact_ctc"/>
    <property type="match status" value="1"/>
</dbReference>
<organism evidence="8">
    <name type="scientific">freshwater metagenome</name>
    <dbReference type="NCBI Taxonomy" id="449393"/>
    <lineage>
        <taxon>unclassified sequences</taxon>
        <taxon>metagenomes</taxon>
        <taxon>ecological metagenomes</taxon>
    </lineage>
</organism>
<evidence type="ECO:0000256" key="2">
    <source>
        <dbReference type="ARBA" id="ARBA00022884"/>
    </source>
</evidence>
<dbReference type="PANTHER" id="PTHR33284">
    <property type="entry name" value="RIBOSOMAL PROTEIN L25/GLN-TRNA SYNTHETASE, ANTI-CODON-BINDING DOMAIN-CONTAINING PROTEIN"/>
    <property type="match status" value="1"/>
</dbReference>
<dbReference type="Pfam" id="PF01386">
    <property type="entry name" value="Ribosomal_L25p"/>
    <property type="match status" value="1"/>
</dbReference>
<gene>
    <name evidence="8" type="ORF">UFOPK1684_00863</name>
    <name evidence="9" type="ORF">UFOPK2158_00751</name>
</gene>
<evidence type="ECO:0000256" key="4">
    <source>
        <dbReference type="ARBA" id="ARBA00023274"/>
    </source>
</evidence>
<feature type="domain" description="Large ribosomal subunit protein bL25 beta" evidence="7">
    <location>
        <begin position="99"/>
        <end position="178"/>
    </location>
</feature>
<feature type="compositionally biased region" description="Low complexity" evidence="5">
    <location>
        <begin position="187"/>
        <end position="220"/>
    </location>
</feature>
<dbReference type="GO" id="GO:0003735">
    <property type="term" value="F:structural constituent of ribosome"/>
    <property type="evidence" value="ECO:0007669"/>
    <property type="project" value="InterPro"/>
</dbReference>
<dbReference type="EMBL" id="CAEZTM010000035">
    <property type="protein sequence ID" value="CAB4573048.1"/>
    <property type="molecule type" value="Genomic_DNA"/>
</dbReference>
<dbReference type="InterPro" id="IPR001021">
    <property type="entry name" value="Ribosomal_bL25_long"/>
</dbReference>
<keyword evidence="1" id="KW-0699">rRNA-binding</keyword>
<evidence type="ECO:0000256" key="5">
    <source>
        <dbReference type="SAM" id="MobiDB-lite"/>
    </source>
</evidence>
<dbReference type="GO" id="GO:0022625">
    <property type="term" value="C:cytosolic large ribosomal subunit"/>
    <property type="evidence" value="ECO:0007669"/>
    <property type="project" value="TreeGrafter"/>
</dbReference>
<reference evidence="8" key="1">
    <citation type="submission" date="2020-05" db="EMBL/GenBank/DDBJ databases">
        <authorList>
            <person name="Chiriac C."/>
            <person name="Salcher M."/>
            <person name="Ghai R."/>
            <person name="Kavagutti S V."/>
        </authorList>
    </citation>
    <scope>NUCLEOTIDE SEQUENCE</scope>
</reference>
<dbReference type="Gene3D" id="2.170.120.20">
    <property type="entry name" value="Ribosomal protein L25, beta domain"/>
    <property type="match status" value="1"/>
</dbReference>
<feature type="region of interest" description="Disordered" evidence="5">
    <location>
        <begin position="179"/>
        <end position="229"/>
    </location>
</feature>
<accession>A0A6J6EJB9</accession>
<dbReference type="HAMAP" id="MF_01334">
    <property type="entry name" value="Ribosomal_bL25_CTC"/>
    <property type="match status" value="1"/>
</dbReference>
<dbReference type="InterPro" id="IPR020930">
    <property type="entry name" value="Ribosomal_uL5_bac-type"/>
</dbReference>
<evidence type="ECO:0000259" key="6">
    <source>
        <dbReference type="Pfam" id="PF01386"/>
    </source>
</evidence>
<dbReference type="EMBL" id="CAEZVY010000067">
    <property type="protein sequence ID" value="CAB4642922.1"/>
    <property type="molecule type" value="Genomic_DNA"/>
</dbReference>
<dbReference type="InterPro" id="IPR020057">
    <property type="entry name" value="Ribosomal_bL25_b-dom"/>
</dbReference>